<name>A0A512PGQ6_9CELL</name>
<dbReference type="Gene3D" id="3.30.300.20">
    <property type="match status" value="1"/>
</dbReference>
<organism evidence="1 2">
    <name type="scientific">Cellulomonas soli</name>
    <dbReference type="NCBI Taxonomy" id="931535"/>
    <lineage>
        <taxon>Bacteria</taxon>
        <taxon>Bacillati</taxon>
        <taxon>Actinomycetota</taxon>
        <taxon>Actinomycetes</taxon>
        <taxon>Micrococcales</taxon>
        <taxon>Cellulomonadaceae</taxon>
        <taxon>Cellulomonas</taxon>
    </lineage>
</organism>
<comment type="caution">
    <text evidence="1">The sequence shown here is derived from an EMBL/GenBank/DDBJ whole genome shotgun (WGS) entry which is preliminary data.</text>
</comment>
<dbReference type="EMBL" id="BKAL01000013">
    <property type="protein sequence ID" value="GEP70385.1"/>
    <property type="molecule type" value="Genomic_DNA"/>
</dbReference>
<protein>
    <submittedName>
        <fullName evidence="1">Osmotically inducible protein C</fullName>
    </submittedName>
</protein>
<proteinExistence type="predicted"/>
<dbReference type="RefSeq" id="WP_146954172.1">
    <property type="nucleotide sequence ID" value="NZ_BAABBJ010000001.1"/>
</dbReference>
<dbReference type="InterPro" id="IPR036102">
    <property type="entry name" value="OsmC/Ohrsf"/>
</dbReference>
<dbReference type="Proteomes" id="UP000321798">
    <property type="component" value="Unassembled WGS sequence"/>
</dbReference>
<dbReference type="AlphaFoldDB" id="A0A512PGQ6"/>
<sequence>MTELQNAQGARLWVERTGERRYVGHNSRGARVEIGDIRYEEAFTPGELAKIALAGCSGLSADAALSRRLGDDVAVTIEVGGLSDPEENLYPELVENLVVDLSSLDAEARARLVAVVQRAIDASCTVGRTFKAGATVELTVTGER</sequence>
<evidence type="ECO:0000313" key="1">
    <source>
        <dbReference type="EMBL" id="GEP70385.1"/>
    </source>
</evidence>
<reference evidence="1 2" key="1">
    <citation type="submission" date="2019-07" db="EMBL/GenBank/DDBJ databases">
        <title>Whole genome shotgun sequence of Cellulomonas soli NBRC 109434.</title>
        <authorList>
            <person name="Hosoyama A."/>
            <person name="Uohara A."/>
            <person name="Ohji S."/>
            <person name="Ichikawa N."/>
        </authorList>
    </citation>
    <scope>NUCLEOTIDE SEQUENCE [LARGE SCALE GENOMIC DNA]</scope>
    <source>
        <strain evidence="1 2">NBRC 109434</strain>
    </source>
</reference>
<accession>A0A512PGQ6</accession>
<dbReference type="Pfam" id="PF02566">
    <property type="entry name" value="OsmC"/>
    <property type="match status" value="1"/>
</dbReference>
<dbReference type="InterPro" id="IPR015946">
    <property type="entry name" value="KH_dom-like_a/b"/>
</dbReference>
<gene>
    <name evidence="1" type="ORF">CSO01_31000</name>
</gene>
<evidence type="ECO:0000313" key="2">
    <source>
        <dbReference type="Proteomes" id="UP000321798"/>
    </source>
</evidence>
<dbReference type="OrthoDB" id="4703953at2"/>
<dbReference type="SUPFAM" id="SSF82784">
    <property type="entry name" value="OsmC-like"/>
    <property type="match status" value="1"/>
</dbReference>
<keyword evidence="2" id="KW-1185">Reference proteome</keyword>
<dbReference type="InterPro" id="IPR003718">
    <property type="entry name" value="OsmC/Ohr_fam"/>
</dbReference>